<dbReference type="OrthoDB" id="9803736at2"/>
<dbReference type="Proteomes" id="UP000006755">
    <property type="component" value="Unassembled WGS sequence"/>
</dbReference>
<accession>K2KJE8</accession>
<evidence type="ECO:0000259" key="1">
    <source>
        <dbReference type="Pfam" id="PF14338"/>
    </source>
</evidence>
<dbReference type="STRING" id="745411.B3C1_01500"/>
<organism evidence="2 3">
    <name type="scientific">Gallaecimonas xiamenensis 3-C-1</name>
    <dbReference type="NCBI Taxonomy" id="745411"/>
    <lineage>
        <taxon>Bacteria</taxon>
        <taxon>Pseudomonadati</taxon>
        <taxon>Pseudomonadota</taxon>
        <taxon>Gammaproteobacteria</taxon>
        <taxon>Enterobacterales</taxon>
        <taxon>Gallaecimonadaceae</taxon>
        <taxon>Gallaecimonas</taxon>
    </lineage>
</organism>
<dbReference type="EMBL" id="AMRI01000002">
    <property type="protein sequence ID" value="EKE77445.1"/>
    <property type="molecule type" value="Genomic_DNA"/>
</dbReference>
<keyword evidence="3" id="KW-1185">Reference proteome</keyword>
<dbReference type="AlphaFoldDB" id="K2KJE8"/>
<protein>
    <recommendedName>
        <fullName evidence="1">Restriction system protein Mrr-like N-terminal domain-containing protein</fullName>
    </recommendedName>
</protein>
<reference evidence="2 3" key="1">
    <citation type="journal article" date="2012" name="J. Bacteriol.">
        <title>Genome Sequence of Gallaecimonas xiamenensis Type Strain 3-C-1.</title>
        <authorList>
            <person name="Lai Q."/>
            <person name="Wang L."/>
            <person name="Wang W."/>
            <person name="Shao Z."/>
        </authorList>
    </citation>
    <scope>NUCLEOTIDE SEQUENCE [LARGE SCALE GENOMIC DNA]</scope>
    <source>
        <strain evidence="2 3">3-C-1</strain>
    </source>
</reference>
<feature type="domain" description="Restriction system protein Mrr-like N-terminal" evidence="1">
    <location>
        <begin position="8"/>
        <end position="55"/>
    </location>
</feature>
<sequence>MDATLLSYEVIMPAVLVALADGKERPLREVYEQVCQHYAFTPEQLAQTLPSGRQSNALMFKPAPCSFAYQLTPR</sequence>
<dbReference type="Pfam" id="PF14338">
    <property type="entry name" value="Mrr_N"/>
    <property type="match status" value="1"/>
</dbReference>
<comment type="caution">
    <text evidence="2">The sequence shown here is derived from an EMBL/GenBank/DDBJ whole genome shotgun (WGS) entry which is preliminary data.</text>
</comment>
<proteinExistence type="predicted"/>
<gene>
    <name evidence="2" type="ORF">B3C1_01500</name>
</gene>
<name>K2KJE8_9GAMM</name>
<dbReference type="RefSeq" id="WP_008482438.1">
    <property type="nucleotide sequence ID" value="NZ_AMRI01000002.1"/>
</dbReference>
<evidence type="ECO:0000313" key="3">
    <source>
        <dbReference type="Proteomes" id="UP000006755"/>
    </source>
</evidence>
<evidence type="ECO:0000313" key="2">
    <source>
        <dbReference type="EMBL" id="EKE77445.1"/>
    </source>
</evidence>
<dbReference type="InterPro" id="IPR025745">
    <property type="entry name" value="Mrr-like_N_dom"/>
</dbReference>